<dbReference type="SUPFAM" id="SSF52540">
    <property type="entry name" value="P-loop containing nucleoside triphosphate hydrolases"/>
    <property type="match status" value="1"/>
</dbReference>
<dbReference type="AlphaFoldDB" id="W9DN71"/>
<sequence>MLFASFPRRQDMIDTLVDRATRLARNGQRAIIGICGAPGSGKSTLASAVSDALGERATVVGMDGFHLAQAELERLGRAERKGAPDTFDAAGYVHLIQRLRANEGTVYAPLFRRDIEEPIANAVAVPPETPLVITEGNYLLLTDPPWDELRALFDEVWFVAPDESDRMRRLVERHRAYGRSADAALARARGSDQANAELVLPTASRADLVITRWQ</sequence>
<dbReference type="GO" id="GO:0005524">
    <property type="term" value="F:ATP binding"/>
    <property type="evidence" value="ECO:0007669"/>
    <property type="project" value="InterPro"/>
</dbReference>
<feature type="domain" description="Phosphoribulokinase/uridine kinase" evidence="1">
    <location>
        <begin position="31"/>
        <end position="212"/>
    </location>
</feature>
<keyword evidence="2" id="KW-0418">Kinase</keyword>
<gene>
    <name evidence="2" type="ORF">AmyhaDRAFT_0064</name>
</gene>
<dbReference type="InterPro" id="IPR006083">
    <property type="entry name" value="PRK/URK"/>
</dbReference>
<comment type="caution">
    <text evidence="2">The sequence shown here is derived from an EMBL/GenBank/DDBJ whole genome shotgun (WGS) entry which is preliminary data.</text>
</comment>
<dbReference type="PRINTS" id="PR00988">
    <property type="entry name" value="URIDINKINASE"/>
</dbReference>
<reference evidence="2 3" key="1">
    <citation type="submission" date="2013-08" db="EMBL/GenBank/DDBJ databases">
        <authorList>
            <consortium name="DOE Joint Genome Institute"/>
            <person name="Klenk H.-P."/>
            <person name="Huntemann M."/>
            <person name="Han J."/>
            <person name="Chen A."/>
            <person name="Kyrpides N."/>
            <person name="Mavromatis K."/>
            <person name="Markowitz V."/>
            <person name="Palaniappan K."/>
            <person name="Ivanova N."/>
            <person name="Schaumberg A."/>
            <person name="Pati A."/>
            <person name="Liolios K."/>
            <person name="Nordberg H.P."/>
            <person name="Cantor M.N."/>
            <person name="Hua S.X."/>
            <person name="Woyke T."/>
        </authorList>
    </citation>
    <scope>NUCLEOTIDE SEQUENCE [LARGE SCALE GENOMIC DNA]</scope>
    <source>
        <strain evidence="2 3">YIM 93223</strain>
    </source>
</reference>
<proteinExistence type="predicted"/>
<keyword evidence="3" id="KW-1185">Reference proteome</keyword>
<dbReference type="HOGENOM" id="CLU_067202_2_1_11"/>
<dbReference type="InterPro" id="IPR027417">
    <property type="entry name" value="P-loop_NTPase"/>
</dbReference>
<dbReference type="Proteomes" id="UP000054357">
    <property type="component" value="Unassembled WGS sequence"/>
</dbReference>
<name>W9DN71_9PSEU</name>
<dbReference type="Gene3D" id="3.40.50.300">
    <property type="entry name" value="P-loop containing nucleotide triphosphate hydrolases"/>
    <property type="match status" value="2"/>
</dbReference>
<dbReference type="Pfam" id="PF00485">
    <property type="entry name" value="PRK"/>
    <property type="match status" value="1"/>
</dbReference>
<dbReference type="PANTHER" id="PTHR10285">
    <property type="entry name" value="URIDINE KINASE"/>
    <property type="match status" value="1"/>
</dbReference>
<evidence type="ECO:0000313" key="3">
    <source>
        <dbReference type="Proteomes" id="UP000054357"/>
    </source>
</evidence>
<dbReference type="RefSeq" id="WP_330758765.1">
    <property type="nucleotide sequence ID" value="NZ_KI632509.1"/>
</dbReference>
<dbReference type="GO" id="GO:0016301">
    <property type="term" value="F:kinase activity"/>
    <property type="evidence" value="ECO:0007669"/>
    <property type="project" value="UniProtKB-KW"/>
</dbReference>
<organism evidence="2 3">
    <name type="scientific">Haloechinothrix halophila YIM 93223</name>
    <dbReference type="NCBI Taxonomy" id="592678"/>
    <lineage>
        <taxon>Bacteria</taxon>
        <taxon>Bacillati</taxon>
        <taxon>Actinomycetota</taxon>
        <taxon>Actinomycetes</taxon>
        <taxon>Pseudonocardiales</taxon>
        <taxon>Pseudonocardiaceae</taxon>
        <taxon>Haloechinothrix</taxon>
    </lineage>
</organism>
<dbReference type="EMBL" id="AZAK01000001">
    <property type="protein sequence ID" value="ETA66310.1"/>
    <property type="molecule type" value="Genomic_DNA"/>
</dbReference>
<evidence type="ECO:0000313" key="2">
    <source>
        <dbReference type="EMBL" id="ETA66310.1"/>
    </source>
</evidence>
<accession>W9DN71</accession>
<evidence type="ECO:0000259" key="1">
    <source>
        <dbReference type="Pfam" id="PF00485"/>
    </source>
</evidence>
<dbReference type="NCBIfam" id="NF006743">
    <property type="entry name" value="PRK09270.1-2"/>
    <property type="match status" value="1"/>
</dbReference>
<keyword evidence="2" id="KW-0808">Transferase</keyword>
<protein>
    <submittedName>
        <fullName evidence="2">Panthothenate kinase</fullName>
    </submittedName>
</protein>
<dbReference type="PATRIC" id="fig|592678.3.peg.68"/>